<evidence type="ECO:0000256" key="5">
    <source>
        <dbReference type="ARBA" id="ARBA00048542"/>
    </source>
</evidence>
<feature type="binding site" evidence="6">
    <location>
        <position position="27"/>
    </location>
    <ligand>
        <name>FMN</name>
        <dbReference type="ChEBI" id="CHEBI:58210"/>
    </ligand>
</feature>
<evidence type="ECO:0000256" key="2">
    <source>
        <dbReference type="ARBA" id="ARBA00022643"/>
    </source>
</evidence>
<evidence type="ECO:0000313" key="8">
    <source>
        <dbReference type="EMBL" id="QDL56373.1"/>
    </source>
</evidence>
<dbReference type="GO" id="GO:0016652">
    <property type="term" value="F:oxidoreductase activity, acting on NAD(P)H as acceptor"/>
    <property type="evidence" value="ECO:0007669"/>
    <property type="project" value="UniProtKB-UniRule"/>
</dbReference>
<evidence type="ECO:0000256" key="6">
    <source>
        <dbReference type="HAMAP-Rule" id="MF_01216"/>
    </source>
</evidence>
<keyword evidence="9" id="KW-1185">Reference proteome</keyword>
<reference evidence="9" key="2">
    <citation type="journal article" date="2020" name="Int. J. Syst. Evol. Microbiol.">
        <title>Genomic insights into a novel species Rhodoferax aquaticus sp. nov., isolated from freshwater.</title>
        <authorList>
            <person name="Li T."/>
            <person name="Zhuo Y."/>
            <person name="Jin C.Z."/>
            <person name="Wu X."/>
            <person name="Ko S.R."/>
            <person name="Jin F.J."/>
            <person name="Ahn C.Y."/>
            <person name="Oh H.M."/>
            <person name="Lee H.G."/>
            <person name="Jin L."/>
        </authorList>
    </citation>
    <scope>NUCLEOTIDE SEQUENCE [LARGE SCALE GENOMIC DNA]</scope>
    <source>
        <strain evidence="9">Gr-4</strain>
    </source>
</reference>
<dbReference type="PANTHER" id="PTHR43741">
    <property type="entry name" value="FMN-DEPENDENT NADH-AZOREDUCTASE 1"/>
    <property type="match status" value="1"/>
</dbReference>
<dbReference type="Pfam" id="PF02525">
    <property type="entry name" value="Flavodoxin_2"/>
    <property type="match status" value="1"/>
</dbReference>
<dbReference type="InterPro" id="IPR029039">
    <property type="entry name" value="Flavoprotein-like_sf"/>
</dbReference>
<proteinExistence type="inferred from homology"/>
<dbReference type="KEGG" id="rhg:EXZ61_20655"/>
<evidence type="ECO:0000256" key="1">
    <source>
        <dbReference type="ARBA" id="ARBA00022630"/>
    </source>
</evidence>
<organism evidence="8 9">
    <name type="scientific">Rhodoferax aquaticus</name>
    <dbReference type="NCBI Taxonomy" id="2527691"/>
    <lineage>
        <taxon>Bacteria</taxon>
        <taxon>Pseudomonadati</taxon>
        <taxon>Pseudomonadota</taxon>
        <taxon>Betaproteobacteria</taxon>
        <taxon>Burkholderiales</taxon>
        <taxon>Comamonadaceae</taxon>
        <taxon>Rhodoferax</taxon>
    </lineage>
</organism>
<accession>A0A515EUY6</accession>
<keyword evidence="2 6" id="KW-0288">FMN</keyword>
<dbReference type="InterPro" id="IPR023048">
    <property type="entry name" value="NADH:quinone_OxRdtase_FMN_depd"/>
</dbReference>
<comment type="subunit">
    <text evidence="6">Homodimer.</text>
</comment>
<dbReference type="SUPFAM" id="SSF52218">
    <property type="entry name" value="Flavoproteins"/>
    <property type="match status" value="1"/>
</dbReference>
<comment type="similarity">
    <text evidence="6">Belongs to the azoreductase type 1 family.</text>
</comment>
<comment type="catalytic activity">
    <reaction evidence="5">
        <text>N,N-dimethyl-1,4-phenylenediamine + anthranilate + 2 NAD(+) = 2-(4-dimethylaminophenyl)diazenylbenzoate + 2 NADH + 2 H(+)</text>
        <dbReference type="Rhea" id="RHEA:55872"/>
        <dbReference type="ChEBI" id="CHEBI:15378"/>
        <dbReference type="ChEBI" id="CHEBI:15783"/>
        <dbReference type="ChEBI" id="CHEBI:16567"/>
        <dbReference type="ChEBI" id="CHEBI:57540"/>
        <dbReference type="ChEBI" id="CHEBI:57945"/>
        <dbReference type="ChEBI" id="CHEBI:71579"/>
        <dbReference type="EC" id="1.7.1.17"/>
    </reaction>
    <physiologicalReaction direction="right-to-left" evidence="5">
        <dbReference type="Rhea" id="RHEA:55874"/>
    </physiologicalReaction>
</comment>
<comment type="catalytic activity">
    <reaction evidence="6">
        <text>2 a quinone + NADH + H(+) = 2 a 1,4-benzosemiquinone + NAD(+)</text>
        <dbReference type="Rhea" id="RHEA:65952"/>
        <dbReference type="ChEBI" id="CHEBI:15378"/>
        <dbReference type="ChEBI" id="CHEBI:57540"/>
        <dbReference type="ChEBI" id="CHEBI:57945"/>
        <dbReference type="ChEBI" id="CHEBI:132124"/>
        <dbReference type="ChEBI" id="CHEBI:134225"/>
    </reaction>
</comment>
<dbReference type="PANTHER" id="PTHR43741:SF2">
    <property type="entry name" value="FMN-DEPENDENT NADH:QUINONE OXIDOREDUCTASE"/>
    <property type="match status" value="1"/>
</dbReference>
<evidence type="ECO:0000313" key="9">
    <source>
        <dbReference type="Proteomes" id="UP000317365"/>
    </source>
</evidence>
<comment type="cofactor">
    <cofactor evidence="6">
        <name>FMN</name>
        <dbReference type="ChEBI" id="CHEBI:58210"/>
    </cofactor>
    <text evidence="6">Binds 1 FMN per subunit.</text>
</comment>
<sequence length="218" mass="23793">MRKVRGPLPIVPERIFMTSTTLVITSSPVGKHSVSTLLLDDLLERRSKTHPHERVVVRDLAAMGGSLPHVDGTFADAIFITPDQRTVEQQQGLTLSDELVNELIAATTVVIASPMYNRTVPSSLKAWIDHVVRPGLTFTYDEKGRKGLLSGKKAILLCATGGVYSKGDGVAEDFLVPYLRCILEFMGVKDVSVYRAEGLAIDYEGAVRSAKELLAVEN</sequence>
<evidence type="ECO:0000259" key="7">
    <source>
        <dbReference type="Pfam" id="PF02525"/>
    </source>
</evidence>
<feature type="domain" description="Flavodoxin-like fold" evidence="7">
    <location>
        <begin position="20"/>
        <end position="204"/>
    </location>
</feature>
<name>A0A515EUY6_9BURK</name>
<feature type="binding site" evidence="6">
    <location>
        <begin position="33"/>
        <end position="35"/>
    </location>
    <ligand>
        <name>FMN</name>
        <dbReference type="ChEBI" id="CHEBI:58210"/>
    </ligand>
</feature>
<dbReference type="AlphaFoldDB" id="A0A515EUY6"/>
<dbReference type="EC" id="1.7.1.17" evidence="6"/>
<dbReference type="Gene3D" id="3.40.50.360">
    <property type="match status" value="1"/>
</dbReference>
<protein>
    <recommendedName>
        <fullName evidence="6">FMN dependent NADH:quinone oxidoreductase</fullName>
        <ecNumber evidence="6">1.6.5.-</ecNumber>
    </recommendedName>
    <alternativeName>
        <fullName evidence="6">Azo-dye reductase</fullName>
    </alternativeName>
    <alternativeName>
        <fullName evidence="6">FMN-dependent NADH-azo compound oxidoreductase</fullName>
    </alternativeName>
    <alternativeName>
        <fullName evidence="6">FMN-dependent NADH-azoreductase</fullName>
        <ecNumber evidence="6">1.7.1.17</ecNumber>
    </alternativeName>
</protein>
<dbReference type="Proteomes" id="UP000317365">
    <property type="component" value="Chromosome"/>
</dbReference>
<evidence type="ECO:0000256" key="4">
    <source>
        <dbReference type="ARBA" id="ARBA00023027"/>
    </source>
</evidence>
<reference evidence="9" key="1">
    <citation type="submission" date="2019-02" db="EMBL/GenBank/DDBJ databases">
        <title>Complete genome sequence of Rhodoferax sp. Gr-4.</title>
        <authorList>
            <person name="Jin L."/>
        </authorList>
    </citation>
    <scope>NUCLEOTIDE SEQUENCE [LARGE SCALE GENOMIC DNA]</scope>
    <source>
        <strain evidence="9">Gr-4</strain>
    </source>
</reference>
<dbReference type="InterPro" id="IPR050104">
    <property type="entry name" value="FMN-dep_NADH:Q_OxRdtase_AzoR1"/>
</dbReference>
<comment type="function">
    <text evidence="6">Also exhibits azoreductase activity. Catalyzes the reductive cleavage of the azo bond in aromatic azo compounds to the corresponding amines.</text>
</comment>
<comment type="caution">
    <text evidence="6">Lacks conserved residue(s) required for the propagation of feature annotation.</text>
</comment>
<dbReference type="EMBL" id="CP036282">
    <property type="protein sequence ID" value="QDL56373.1"/>
    <property type="molecule type" value="Genomic_DNA"/>
</dbReference>
<keyword evidence="1 6" id="KW-0285">Flavoprotein</keyword>
<dbReference type="GO" id="GO:0009055">
    <property type="term" value="F:electron transfer activity"/>
    <property type="evidence" value="ECO:0007669"/>
    <property type="project" value="UniProtKB-UniRule"/>
</dbReference>
<evidence type="ECO:0000256" key="3">
    <source>
        <dbReference type="ARBA" id="ARBA00023002"/>
    </source>
</evidence>
<dbReference type="EC" id="1.6.5.-" evidence="6"/>
<dbReference type="InterPro" id="IPR003680">
    <property type="entry name" value="Flavodoxin_fold"/>
</dbReference>
<dbReference type="GO" id="GO:0010181">
    <property type="term" value="F:FMN binding"/>
    <property type="evidence" value="ECO:0007669"/>
    <property type="project" value="UniProtKB-UniRule"/>
</dbReference>
<keyword evidence="3 6" id="KW-0560">Oxidoreductase</keyword>
<dbReference type="GO" id="GO:0016655">
    <property type="term" value="F:oxidoreductase activity, acting on NAD(P)H, quinone or similar compound as acceptor"/>
    <property type="evidence" value="ECO:0007669"/>
    <property type="project" value="InterPro"/>
</dbReference>
<gene>
    <name evidence="6" type="primary">azoR</name>
    <name evidence="8" type="ORF">EXZ61_20655</name>
</gene>
<dbReference type="HAMAP" id="MF_01216">
    <property type="entry name" value="Azoreductase_type1"/>
    <property type="match status" value="1"/>
</dbReference>
<comment type="function">
    <text evidence="6">Quinone reductase that provides resistance to thiol-specific stress caused by electrophilic quinones.</text>
</comment>
<keyword evidence="4 6" id="KW-0520">NAD</keyword>